<proteinExistence type="predicted"/>
<accession>A0A0D7A771</accession>
<organism evidence="1 2">
    <name type="scientific">Fistulina hepatica ATCC 64428</name>
    <dbReference type="NCBI Taxonomy" id="1128425"/>
    <lineage>
        <taxon>Eukaryota</taxon>
        <taxon>Fungi</taxon>
        <taxon>Dikarya</taxon>
        <taxon>Basidiomycota</taxon>
        <taxon>Agaricomycotina</taxon>
        <taxon>Agaricomycetes</taxon>
        <taxon>Agaricomycetidae</taxon>
        <taxon>Agaricales</taxon>
        <taxon>Fistulinaceae</taxon>
        <taxon>Fistulina</taxon>
    </lineage>
</organism>
<name>A0A0D7A771_9AGAR</name>
<dbReference type="AlphaFoldDB" id="A0A0D7A771"/>
<dbReference type="EMBL" id="KN882025">
    <property type="protein sequence ID" value="KIY46663.1"/>
    <property type="molecule type" value="Genomic_DNA"/>
</dbReference>
<dbReference type="Proteomes" id="UP000054144">
    <property type="component" value="Unassembled WGS sequence"/>
</dbReference>
<dbReference type="Pfam" id="PF03142">
    <property type="entry name" value="Chitin_synth_2"/>
    <property type="match status" value="1"/>
</dbReference>
<sequence length="182" mass="20836">MSTAKYDISLPSVDRVICSKVQRLCSKQRLVIKLQEISLCFQRCERYQTRLPTIQTAARPSDYEPFDLPFVHTTALVTAYSESVEGWRTTLDSLDSLATLDYPNLHKMILVIADDTVKGSGNDMTTPEIVLNMMRTSSRHCRTSIRILTLPLQTRTITTWRRVPVHACFYSYDDPKGRSTTR</sequence>
<evidence type="ECO:0000313" key="2">
    <source>
        <dbReference type="Proteomes" id="UP000054144"/>
    </source>
</evidence>
<reference evidence="1 2" key="1">
    <citation type="journal article" date="2015" name="Fungal Genet. Biol.">
        <title>Evolution of novel wood decay mechanisms in Agaricales revealed by the genome sequences of Fistulina hepatica and Cylindrobasidium torrendii.</title>
        <authorList>
            <person name="Floudas D."/>
            <person name="Held B.W."/>
            <person name="Riley R."/>
            <person name="Nagy L.G."/>
            <person name="Koehler G."/>
            <person name="Ransdell A.S."/>
            <person name="Younus H."/>
            <person name="Chow J."/>
            <person name="Chiniquy J."/>
            <person name="Lipzen A."/>
            <person name="Tritt A."/>
            <person name="Sun H."/>
            <person name="Haridas S."/>
            <person name="LaButti K."/>
            <person name="Ohm R.A."/>
            <person name="Kues U."/>
            <person name="Blanchette R.A."/>
            <person name="Grigoriev I.V."/>
            <person name="Minto R.E."/>
            <person name="Hibbett D.S."/>
        </authorList>
    </citation>
    <scope>NUCLEOTIDE SEQUENCE [LARGE SCALE GENOMIC DNA]</scope>
    <source>
        <strain evidence="1 2">ATCC 64428</strain>
    </source>
</reference>
<gene>
    <name evidence="1" type="ORF">FISHEDRAFT_75372</name>
</gene>
<keyword evidence="2" id="KW-1185">Reference proteome</keyword>
<protein>
    <submittedName>
        <fullName evidence="1">Uncharacterized protein</fullName>
    </submittedName>
</protein>
<evidence type="ECO:0000313" key="1">
    <source>
        <dbReference type="EMBL" id="KIY46663.1"/>
    </source>
</evidence>
<dbReference type="OrthoDB" id="2971509at2759"/>